<evidence type="ECO:0000256" key="2">
    <source>
        <dbReference type="ARBA" id="ARBA00022741"/>
    </source>
</evidence>
<gene>
    <name evidence="6" type="primary">ftsH</name>
    <name evidence="6" type="ORF">BN11_1230013</name>
</gene>
<name>W6JU44_9MICO</name>
<dbReference type="GO" id="GO:0016887">
    <property type="term" value="F:ATP hydrolysis activity"/>
    <property type="evidence" value="ECO:0007669"/>
    <property type="project" value="InterPro"/>
</dbReference>
<feature type="domain" description="AAA+ ATPase" evidence="5">
    <location>
        <begin position="255"/>
        <end position="382"/>
    </location>
</feature>
<evidence type="ECO:0000313" key="6">
    <source>
        <dbReference type="EMBL" id="CCH71975.1"/>
    </source>
</evidence>
<accession>W6JU44</accession>
<dbReference type="GO" id="GO:0005524">
    <property type="term" value="F:ATP binding"/>
    <property type="evidence" value="ECO:0007669"/>
    <property type="project" value="UniProtKB-KW"/>
</dbReference>
<dbReference type="STRING" id="1193182.BN11_1230013"/>
<dbReference type="GO" id="GO:0006508">
    <property type="term" value="P:proteolysis"/>
    <property type="evidence" value="ECO:0007669"/>
    <property type="project" value="UniProtKB-KW"/>
</dbReference>
<evidence type="ECO:0000256" key="1">
    <source>
        <dbReference type="ARBA" id="ARBA00006914"/>
    </source>
</evidence>
<dbReference type="InterPro" id="IPR027417">
    <property type="entry name" value="P-loop_NTPase"/>
</dbReference>
<reference evidence="6 7" key="1">
    <citation type="journal article" date="2013" name="ISME J.">
        <title>A metabolic model for members of the genus Tetrasphaera involved in enhanced biological phosphorus removal.</title>
        <authorList>
            <person name="Kristiansen R."/>
            <person name="Nguyen H.T.T."/>
            <person name="Saunders A.M."/>
            <person name="Nielsen J.L."/>
            <person name="Wimmer R."/>
            <person name="Le V.Q."/>
            <person name="McIlroy S.J."/>
            <person name="Petrovski S."/>
            <person name="Seviour R.J."/>
            <person name="Calteau A."/>
            <person name="Nielsen K.L."/>
            <person name="Nielsen P.H."/>
        </authorList>
    </citation>
    <scope>NUCLEOTIDE SEQUENCE [LARGE SCALE GENOMIC DNA]</scope>
    <source>
        <strain evidence="6 7">Ben110</strain>
    </source>
</reference>
<dbReference type="Pfam" id="PF00004">
    <property type="entry name" value="AAA"/>
    <property type="match status" value="1"/>
</dbReference>
<keyword evidence="3" id="KW-0067">ATP-binding</keyword>
<dbReference type="AlphaFoldDB" id="W6JU44"/>
<dbReference type="PANTHER" id="PTHR23073">
    <property type="entry name" value="26S PROTEASOME REGULATORY SUBUNIT"/>
    <property type="match status" value="1"/>
</dbReference>
<evidence type="ECO:0000313" key="7">
    <source>
        <dbReference type="Proteomes" id="UP000035763"/>
    </source>
</evidence>
<dbReference type="CDD" id="cd19481">
    <property type="entry name" value="RecA-like_protease"/>
    <property type="match status" value="1"/>
</dbReference>
<evidence type="ECO:0000256" key="3">
    <source>
        <dbReference type="ARBA" id="ARBA00022840"/>
    </source>
</evidence>
<evidence type="ECO:0000256" key="4">
    <source>
        <dbReference type="SAM" id="MobiDB-lite"/>
    </source>
</evidence>
<evidence type="ECO:0000259" key="5">
    <source>
        <dbReference type="SMART" id="SM00382"/>
    </source>
</evidence>
<feature type="region of interest" description="Disordered" evidence="4">
    <location>
        <begin position="464"/>
        <end position="488"/>
    </location>
</feature>
<dbReference type="EMBL" id="CAJA01000028">
    <property type="protein sequence ID" value="CCH71975.1"/>
    <property type="molecule type" value="Genomic_DNA"/>
</dbReference>
<dbReference type="SUPFAM" id="SSF52540">
    <property type="entry name" value="P-loop containing nucleoside triphosphate hydrolases"/>
    <property type="match status" value="1"/>
</dbReference>
<keyword evidence="6" id="KW-0378">Hydrolase</keyword>
<organism evidence="6 7">
    <name type="scientific">Nostocoides australiense Ben110</name>
    <dbReference type="NCBI Taxonomy" id="1193182"/>
    <lineage>
        <taxon>Bacteria</taxon>
        <taxon>Bacillati</taxon>
        <taxon>Actinomycetota</taxon>
        <taxon>Actinomycetes</taxon>
        <taxon>Micrococcales</taxon>
        <taxon>Intrasporangiaceae</taxon>
        <taxon>Nostocoides</taxon>
    </lineage>
</organism>
<proteinExistence type="inferred from homology"/>
<dbReference type="InterPro" id="IPR003593">
    <property type="entry name" value="AAA+_ATPase"/>
</dbReference>
<dbReference type="InterPro" id="IPR050221">
    <property type="entry name" value="26S_Proteasome_ATPase"/>
</dbReference>
<dbReference type="GO" id="GO:0008233">
    <property type="term" value="F:peptidase activity"/>
    <property type="evidence" value="ECO:0007669"/>
    <property type="project" value="UniProtKB-KW"/>
</dbReference>
<comment type="caution">
    <text evidence="6">The sequence shown here is derived from an EMBL/GenBank/DDBJ whole genome shotgun (WGS) entry which is preliminary data.</text>
</comment>
<dbReference type="SMART" id="SM00382">
    <property type="entry name" value="AAA"/>
    <property type="match status" value="1"/>
</dbReference>
<dbReference type="Gene3D" id="3.40.50.300">
    <property type="entry name" value="P-loop containing nucleotide triphosphate hydrolases"/>
    <property type="match status" value="1"/>
</dbReference>
<dbReference type="InterPro" id="IPR003959">
    <property type="entry name" value="ATPase_AAA_core"/>
</dbReference>
<sequence>MPDMTTGDERTALLDQLKQLWELVGGHEVRAGGPALVEELTGHFGSAPHEMAVLTEEVANHRFVDFDIALEVVAARDAGHRAIGIGGGESRYHHNFSDMIQPPGVGFGGGRFPLAQVDYANVATGPDTERAAIAFGIRLFRYAGVPVAVLLRKANPYRGRGSATLEVLCPDQPTAARLLDELREISLQRSVLRGQVVGLANSGYEQAEEGLTFIARPNLTAAQVILPEGVLERVVDHVVGIAAHAEMLAAHGQHLKRGVLLFGPPGSGKTHTVRHLLSITPGHTVVLLAGDTLRFVGLAAKLARAMQPAIVVLEDCDLIAEDRDMHHGAKPLLFEVLDAMDGLDADADVTFLLTTNRVEAMERALAQRPGRVDLAVEVPLPDEAGRLALLRLYAPVGAFGEEVLAETAARTAGTTASFSKELIRRAVLAAAKEGLEPSDAHLRGANDVILADGERLSRALLGVQDSGVPGNGADPRATPDGSGSFHLI</sequence>
<comment type="similarity">
    <text evidence="1">Belongs to the AAA ATPase family.</text>
</comment>
<keyword evidence="6" id="KW-0645">Protease</keyword>
<protein>
    <submittedName>
        <fullName evidence="6">ATP-dependent protease FtsH</fullName>
    </submittedName>
</protein>
<keyword evidence="2" id="KW-0547">Nucleotide-binding</keyword>
<keyword evidence="7" id="KW-1185">Reference proteome</keyword>
<dbReference type="Proteomes" id="UP000035763">
    <property type="component" value="Unassembled WGS sequence"/>
</dbReference>